<reference evidence="2 3" key="1">
    <citation type="submission" date="2023-01" db="EMBL/GenBank/DDBJ databases">
        <title>Novel species of the genus Asticcacaulis isolated from rivers.</title>
        <authorList>
            <person name="Lu H."/>
        </authorList>
    </citation>
    <scope>NUCLEOTIDE SEQUENCE [LARGE SCALE GENOMIC DNA]</scope>
    <source>
        <strain evidence="2 3">LKC15W</strain>
    </source>
</reference>
<sequence>MIKAFIEDERGATAIEYGLIAALMFLVVATAISQVADENEKMYDKISASIEEVTSRTP</sequence>
<feature type="transmembrane region" description="Helical" evidence="1">
    <location>
        <begin position="17"/>
        <end position="36"/>
    </location>
</feature>
<accession>A0ABT5HND8</accession>
<keyword evidence="1" id="KW-0472">Membrane</keyword>
<evidence type="ECO:0000256" key="1">
    <source>
        <dbReference type="SAM" id="Phobius"/>
    </source>
</evidence>
<dbReference type="Pfam" id="PF04964">
    <property type="entry name" value="Flp_Fap"/>
    <property type="match status" value="1"/>
</dbReference>
<organism evidence="2 3">
    <name type="scientific">Asticcacaulis machinosus</name>
    <dbReference type="NCBI Taxonomy" id="2984211"/>
    <lineage>
        <taxon>Bacteria</taxon>
        <taxon>Pseudomonadati</taxon>
        <taxon>Pseudomonadota</taxon>
        <taxon>Alphaproteobacteria</taxon>
        <taxon>Caulobacterales</taxon>
        <taxon>Caulobacteraceae</taxon>
        <taxon>Asticcacaulis</taxon>
    </lineage>
</organism>
<dbReference type="EMBL" id="JAQQKV010000002">
    <property type="protein sequence ID" value="MDC7677124.1"/>
    <property type="molecule type" value="Genomic_DNA"/>
</dbReference>
<name>A0ABT5HND8_9CAUL</name>
<dbReference type="Proteomes" id="UP001218579">
    <property type="component" value="Unassembled WGS sequence"/>
</dbReference>
<gene>
    <name evidence="2" type="ORF">PQU98_13345</name>
</gene>
<keyword evidence="3" id="KW-1185">Reference proteome</keyword>
<dbReference type="RefSeq" id="WP_272745428.1">
    <property type="nucleotide sequence ID" value="NZ_JAQQKV010000002.1"/>
</dbReference>
<keyword evidence="1" id="KW-1133">Transmembrane helix</keyword>
<proteinExistence type="predicted"/>
<evidence type="ECO:0000313" key="2">
    <source>
        <dbReference type="EMBL" id="MDC7677124.1"/>
    </source>
</evidence>
<keyword evidence="1" id="KW-0812">Transmembrane</keyword>
<dbReference type="InterPro" id="IPR007047">
    <property type="entry name" value="Flp_Fap"/>
</dbReference>
<protein>
    <submittedName>
        <fullName evidence="2">Flp family type IVb pilin</fullName>
    </submittedName>
</protein>
<evidence type="ECO:0000313" key="3">
    <source>
        <dbReference type="Proteomes" id="UP001218579"/>
    </source>
</evidence>
<comment type="caution">
    <text evidence="2">The sequence shown here is derived from an EMBL/GenBank/DDBJ whole genome shotgun (WGS) entry which is preliminary data.</text>
</comment>